<dbReference type="InterPro" id="IPR004435">
    <property type="entry name" value="MobB_dom"/>
</dbReference>
<dbReference type="NCBIfam" id="TIGR00176">
    <property type="entry name" value="mobB"/>
    <property type="match status" value="1"/>
</dbReference>
<dbReference type="GO" id="GO:0005525">
    <property type="term" value="F:GTP binding"/>
    <property type="evidence" value="ECO:0007669"/>
    <property type="project" value="InterPro"/>
</dbReference>
<organism evidence="2 3">
    <name type="scientific">Methanorbis rubei</name>
    <dbReference type="NCBI Taxonomy" id="3028300"/>
    <lineage>
        <taxon>Archaea</taxon>
        <taxon>Methanobacteriati</taxon>
        <taxon>Methanobacteriota</taxon>
        <taxon>Stenosarchaea group</taxon>
        <taxon>Methanomicrobia</taxon>
        <taxon>Methanomicrobiales</taxon>
        <taxon>Methanocorpusculaceae</taxon>
        <taxon>Methanorbis</taxon>
    </lineage>
</organism>
<sequence length="141" mass="15723">MRIINIIGHSNSGKTTMITKLVPLLARVATVATIKHMGHHIWELPKGKDTTVHFEGGAIATTGIDAEKAVMSLRTMDVYEILDFYAWKGYEYAVVEGFKEEGFSCVVLGDLAAKNVVMRDANAEEVFAMRDQFDVYVPKNR</sequence>
<dbReference type="Gene3D" id="3.40.50.300">
    <property type="entry name" value="P-loop containing nucleotide triphosphate hydrolases"/>
    <property type="match status" value="1"/>
</dbReference>
<protein>
    <recommendedName>
        <fullName evidence="1">Molybdopterin-guanine dinucleotide biosynthesis protein B (MobB) domain-containing protein</fullName>
    </recommendedName>
</protein>
<dbReference type="EMBL" id="JAWDKB010000004">
    <property type="protein sequence ID" value="MDV0443693.1"/>
    <property type="molecule type" value="Genomic_DNA"/>
</dbReference>
<dbReference type="AlphaFoldDB" id="A0AAE4MH06"/>
<dbReference type="InterPro" id="IPR027417">
    <property type="entry name" value="P-loop_NTPase"/>
</dbReference>
<dbReference type="PANTHER" id="PTHR40072">
    <property type="entry name" value="MOLYBDOPTERIN-GUANINE DINUCLEOTIDE BIOSYNTHESIS ADAPTER PROTEIN-RELATED"/>
    <property type="match status" value="1"/>
</dbReference>
<evidence type="ECO:0000313" key="3">
    <source>
        <dbReference type="Proteomes" id="UP001283212"/>
    </source>
</evidence>
<accession>A0AAE4MH06</accession>
<dbReference type="Pfam" id="PF03205">
    <property type="entry name" value="MobB"/>
    <property type="match status" value="1"/>
</dbReference>
<evidence type="ECO:0000259" key="1">
    <source>
        <dbReference type="Pfam" id="PF03205"/>
    </source>
</evidence>
<keyword evidence="3" id="KW-1185">Reference proteome</keyword>
<comment type="caution">
    <text evidence="2">The sequence shown here is derived from an EMBL/GenBank/DDBJ whole genome shotgun (WGS) entry which is preliminary data.</text>
</comment>
<gene>
    <name evidence="2" type="ORF">McpCs1_10710</name>
</gene>
<dbReference type="RefSeq" id="WP_338096216.1">
    <property type="nucleotide sequence ID" value="NZ_JAWDKB010000004.1"/>
</dbReference>
<evidence type="ECO:0000313" key="2">
    <source>
        <dbReference type="EMBL" id="MDV0443693.1"/>
    </source>
</evidence>
<name>A0AAE4MH06_9EURY</name>
<proteinExistence type="predicted"/>
<dbReference type="InterPro" id="IPR052539">
    <property type="entry name" value="MGD_biosynthesis_adapter"/>
</dbReference>
<dbReference type="SUPFAM" id="SSF52540">
    <property type="entry name" value="P-loop containing nucleoside triphosphate hydrolases"/>
    <property type="match status" value="1"/>
</dbReference>
<reference evidence="2 3" key="1">
    <citation type="submission" date="2023-06" db="EMBL/GenBank/DDBJ databases">
        <title>Genome sequence of Methancorpusculaceae sp. Cs1.</title>
        <authorList>
            <person name="Protasov E."/>
            <person name="Platt K."/>
            <person name="Poehlein A."/>
            <person name="Daniel R."/>
            <person name="Brune A."/>
        </authorList>
    </citation>
    <scope>NUCLEOTIDE SEQUENCE [LARGE SCALE GENOMIC DNA]</scope>
    <source>
        <strain evidence="2 3">Cs1</strain>
    </source>
</reference>
<feature type="domain" description="Molybdopterin-guanine dinucleotide biosynthesis protein B (MobB)" evidence="1">
    <location>
        <begin position="3"/>
        <end position="112"/>
    </location>
</feature>
<dbReference type="GO" id="GO:0006777">
    <property type="term" value="P:Mo-molybdopterin cofactor biosynthetic process"/>
    <property type="evidence" value="ECO:0007669"/>
    <property type="project" value="InterPro"/>
</dbReference>
<dbReference type="Proteomes" id="UP001283212">
    <property type="component" value="Unassembled WGS sequence"/>
</dbReference>
<dbReference type="PANTHER" id="PTHR40072:SF1">
    <property type="entry name" value="MOLYBDOPTERIN-GUANINE DINUCLEOTIDE BIOSYNTHESIS ADAPTER PROTEIN"/>
    <property type="match status" value="1"/>
</dbReference>